<gene>
    <name evidence="1" type="ORF">QU24_04600</name>
</gene>
<dbReference type="Proteomes" id="UP000030853">
    <property type="component" value="Unassembled WGS sequence"/>
</dbReference>
<comment type="caution">
    <text evidence="1">The sequence shown here is derived from an EMBL/GenBank/DDBJ whole genome shotgun (WGS) entry which is preliminary data.</text>
</comment>
<sequence>MSYPNNFSFDMPYIAAAFHAHFSKSSAWPQGTRSRGISDVISQAYPLSQALEDLASVREELRATCHVLVSMSDFDEAIRIGGSIHVEVSVLILELRALESAVKMAVKTDASLQASLRPVSLAREDARDLQDLLQQMTGETGCQESNINLMHLRRLAEHGTRSASTRL</sequence>
<dbReference type="EMBL" id="JTJJ01000019">
    <property type="protein sequence ID" value="KHJ69213.1"/>
    <property type="molecule type" value="Genomic_DNA"/>
</dbReference>
<protein>
    <submittedName>
        <fullName evidence="1">Uncharacterized protein</fullName>
    </submittedName>
</protein>
<reference evidence="1 2" key="1">
    <citation type="submission" date="2014-11" db="EMBL/GenBank/DDBJ databases">
        <title>Genome sequencing of Pantoea rodasii ND03.</title>
        <authorList>
            <person name="Muhamad Yunos N.Y."/>
            <person name="Chan K.-G."/>
        </authorList>
    </citation>
    <scope>NUCLEOTIDE SEQUENCE [LARGE SCALE GENOMIC DNA]</scope>
    <source>
        <strain evidence="1 2">ND03</strain>
    </source>
</reference>
<accession>A0A0B1R879</accession>
<evidence type="ECO:0000313" key="2">
    <source>
        <dbReference type="Proteomes" id="UP000030853"/>
    </source>
</evidence>
<evidence type="ECO:0000313" key="1">
    <source>
        <dbReference type="EMBL" id="KHJ69213.1"/>
    </source>
</evidence>
<dbReference type="RefSeq" id="WP_039328772.1">
    <property type="nucleotide sequence ID" value="NZ_JTJJ01000019.1"/>
</dbReference>
<organism evidence="1 2">
    <name type="scientific">Pantoea rodasii</name>
    <dbReference type="NCBI Taxonomy" id="1076549"/>
    <lineage>
        <taxon>Bacteria</taxon>
        <taxon>Pseudomonadati</taxon>
        <taxon>Pseudomonadota</taxon>
        <taxon>Gammaproteobacteria</taxon>
        <taxon>Enterobacterales</taxon>
        <taxon>Erwiniaceae</taxon>
        <taxon>Pantoea</taxon>
    </lineage>
</organism>
<name>A0A0B1R879_9GAMM</name>
<proteinExistence type="predicted"/>
<dbReference type="AlphaFoldDB" id="A0A0B1R879"/>